<dbReference type="GO" id="GO:0045892">
    <property type="term" value="P:negative regulation of DNA-templated transcription"/>
    <property type="evidence" value="ECO:0007669"/>
    <property type="project" value="TreeGrafter"/>
</dbReference>
<keyword evidence="4" id="KW-0805">Transcription regulation</keyword>
<keyword evidence="7" id="KW-0479">Metal-binding</keyword>
<feature type="binding site" evidence="7">
    <location>
        <position position="139"/>
    </location>
    <ligand>
        <name>Zn(2+)</name>
        <dbReference type="ChEBI" id="CHEBI:29105"/>
    </ligand>
</feature>
<dbReference type="InterPro" id="IPR036390">
    <property type="entry name" value="WH_DNA-bd_sf"/>
</dbReference>
<dbReference type="GO" id="GO:1900376">
    <property type="term" value="P:regulation of secondary metabolite biosynthetic process"/>
    <property type="evidence" value="ECO:0007669"/>
    <property type="project" value="TreeGrafter"/>
</dbReference>
<comment type="similarity">
    <text evidence="1">Belongs to the Fur family.</text>
</comment>
<evidence type="ECO:0000256" key="2">
    <source>
        <dbReference type="ARBA" id="ARBA00022491"/>
    </source>
</evidence>
<protein>
    <recommendedName>
        <fullName evidence="10">Fur family transcriptional regulator</fullName>
    </recommendedName>
</protein>
<dbReference type="Pfam" id="PF01475">
    <property type="entry name" value="FUR"/>
    <property type="match status" value="1"/>
</dbReference>
<name>A0A0D2J018_9BACT</name>
<evidence type="ECO:0000256" key="6">
    <source>
        <dbReference type="ARBA" id="ARBA00023163"/>
    </source>
</evidence>
<dbReference type="Gene3D" id="3.30.1490.190">
    <property type="match status" value="1"/>
</dbReference>
<dbReference type="InterPro" id="IPR036388">
    <property type="entry name" value="WH-like_DNA-bd_sf"/>
</dbReference>
<dbReference type="PANTHER" id="PTHR33202">
    <property type="entry name" value="ZINC UPTAKE REGULATION PROTEIN"/>
    <property type="match status" value="1"/>
</dbReference>
<feature type="binding site" evidence="7">
    <location>
        <position position="136"/>
    </location>
    <ligand>
        <name>Zn(2+)</name>
        <dbReference type="ChEBI" id="CHEBI:29105"/>
    </ligand>
</feature>
<dbReference type="GO" id="GO:0000976">
    <property type="term" value="F:transcription cis-regulatory region binding"/>
    <property type="evidence" value="ECO:0007669"/>
    <property type="project" value="TreeGrafter"/>
</dbReference>
<keyword evidence="3 7" id="KW-0862">Zinc</keyword>
<dbReference type="EMBL" id="AZAC01000056">
    <property type="protein sequence ID" value="KIX11564.1"/>
    <property type="molecule type" value="Genomic_DNA"/>
</dbReference>
<organism evidence="8 9">
    <name type="scientific">Dethiosulfatarculus sandiegensis</name>
    <dbReference type="NCBI Taxonomy" id="1429043"/>
    <lineage>
        <taxon>Bacteria</taxon>
        <taxon>Pseudomonadati</taxon>
        <taxon>Thermodesulfobacteriota</taxon>
        <taxon>Desulfarculia</taxon>
        <taxon>Desulfarculales</taxon>
        <taxon>Desulfarculaceae</taxon>
        <taxon>Dethiosulfatarculus</taxon>
    </lineage>
</organism>
<evidence type="ECO:0008006" key="10">
    <source>
        <dbReference type="Google" id="ProtNLM"/>
    </source>
</evidence>
<dbReference type="AlphaFoldDB" id="A0A0D2J018"/>
<keyword evidence="6" id="KW-0804">Transcription</keyword>
<keyword evidence="5" id="KW-0238">DNA-binding</keyword>
<dbReference type="InterPro" id="IPR002481">
    <property type="entry name" value="FUR"/>
</dbReference>
<dbReference type="Proteomes" id="UP000032233">
    <property type="component" value="Unassembled WGS sequence"/>
</dbReference>
<evidence type="ECO:0000256" key="3">
    <source>
        <dbReference type="ARBA" id="ARBA00022833"/>
    </source>
</evidence>
<dbReference type="STRING" id="1429043.X474_24440"/>
<proteinExistence type="inferred from homology"/>
<accession>A0A0D2J018</accession>
<evidence type="ECO:0000313" key="8">
    <source>
        <dbReference type="EMBL" id="KIX11564.1"/>
    </source>
</evidence>
<feature type="binding site" evidence="7">
    <location>
        <position position="99"/>
    </location>
    <ligand>
        <name>Zn(2+)</name>
        <dbReference type="ChEBI" id="CHEBI:29105"/>
    </ligand>
</feature>
<dbReference type="OrthoDB" id="8659436at2"/>
<dbReference type="GO" id="GO:0003700">
    <property type="term" value="F:DNA-binding transcription factor activity"/>
    <property type="evidence" value="ECO:0007669"/>
    <property type="project" value="InterPro"/>
</dbReference>
<evidence type="ECO:0000256" key="5">
    <source>
        <dbReference type="ARBA" id="ARBA00023125"/>
    </source>
</evidence>
<dbReference type="InParanoid" id="A0A0D2J018"/>
<keyword evidence="2" id="KW-0678">Repressor</keyword>
<keyword evidence="9" id="KW-1185">Reference proteome</keyword>
<feature type="binding site" evidence="7">
    <location>
        <position position="96"/>
    </location>
    <ligand>
        <name>Zn(2+)</name>
        <dbReference type="ChEBI" id="CHEBI:29105"/>
    </ligand>
</feature>
<dbReference type="Gene3D" id="1.10.10.10">
    <property type="entry name" value="Winged helix-like DNA-binding domain superfamily/Winged helix DNA-binding domain"/>
    <property type="match status" value="1"/>
</dbReference>
<evidence type="ECO:0000256" key="1">
    <source>
        <dbReference type="ARBA" id="ARBA00007957"/>
    </source>
</evidence>
<dbReference type="InterPro" id="IPR043135">
    <property type="entry name" value="Fur_C"/>
</dbReference>
<evidence type="ECO:0000256" key="7">
    <source>
        <dbReference type="PIRSR" id="PIRSR602481-1"/>
    </source>
</evidence>
<dbReference type="RefSeq" id="WP_044352009.1">
    <property type="nucleotide sequence ID" value="NZ_AZAC01000056.1"/>
</dbReference>
<dbReference type="GO" id="GO:0008270">
    <property type="term" value="F:zinc ion binding"/>
    <property type="evidence" value="ECO:0007669"/>
    <property type="project" value="TreeGrafter"/>
</dbReference>
<sequence length="147" mass="16441">MKGLDLKRLLTEAGLKPTSRRLLLLSVLEEGEKPLSATELFKKARQKGPIDRVTVYRLLETFFKAGLLDRLKSGSRAFCYHLVAGPGRESHPHFYCKACGVKSCLEPGLVKLDYSRLKDLYPAQVDHLEVTLEGLCPACLARTRKKG</sequence>
<comment type="cofactor">
    <cofactor evidence="7">
        <name>Zn(2+)</name>
        <dbReference type="ChEBI" id="CHEBI:29105"/>
    </cofactor>
    <text evidence="7">Binds 1 zinc ion per subunit.</text>
</comment>
<dbReference type="SUPFAM" id="SSF46785">
    <property type="entry name" value="Winged helix' DNA-binding domain"/>
    <property type="match status" value="1"/>
</dbReference>
<evidence type="ECO:0000313" key="9">
    <source>
        <dbReference type="Proteomes" id="UP000032233"/>
    </source>
</evidence>
<reference evidence="8 9" key="1">
    <citation type="submission" date="2013-11" db="EMBL/GenBank/DDBJ databases">
        <title>Metagenomic analysis of a methanogenic consortium involved in long chain n-alkane degradation.</title>
        <authorList>
            <person name="Davidova I.A."/>
            <person name="Callaghan A.V."/>
            <person name="Wawrik B."/>
            <person name="Pruitt S."/>
            <person name="Marks C."/>
            <person name="Duncan K.E."/>
            <person name="Suflita J.M."/>
        </authorList>
    </citation>
    <scope>NUCLEOTIDE SEQUENCE [LARGE SCALE GENOMIC DNA]</scope>
    <source>
        <strain evidence="8 9">SPR</strain>
    </source>
</reference>
<dbReference type="PANTHER" id="PTHR33202:SF7">
    <property type="entry name" value="FERRIC UPTAKE REGULATION PROTEIN"/>
    <property type="match status" value="1"/>
</dbReference>
<comment type="caution">
    <text evidence="8">The sequence shown here is derived from an EMBL/GenBank/DDBJ whole genome shotgun (WGS) entry which is preliminary data.</text>
</comment>
<gene>
    <name evidence="8" type="ORF">X474_24440</name>
</gene>
<evidence type="ECO:0000256" key="4">
    <source>
        <dbReference type="ARBA" id="ARBA00023015"/>
    </source>
</evidence>